<keyword evidence="2" id="KW-0472">Membrane</keyword>
<sequence>ARQCLPLVGLRAVLQIGLIIAILTVQEDLADPPVILQLIGMCLSIGYFPLELYMSYAYIANNTNEDDDDDRISGSVCTLFVCIPFHVLTGALLVASFVIASTRSEITPAALDYISFSLGILWLLPGTILLFSSLFGILVFACGRMSLPKAGRGTQNQLPDPEMLGADRT</sequence>
<name>A0A812X6Z4_SYMPI</name>
<keyword evidence="2" id="KW-0812">Transmembrane</keyword>
<evidence type="ECO:0000313" key="4">
    <source>
        <dbReference type="Proteomes" id="UP000649617"/>
    </source>
</evidence>
<dbReference type="EMBL" id="CAJNIZ010045483">
    <property type="protein sequence ID" value="CAE7721411.1"/>
    <property type="molecule type" value="Genomic_DNA"/>
</dbReference>
<feature type="non-terminal residue" evidence="3">
    <location>
        <position position="169"/>
    </location>
</feature>
<organism evidence="3 4">
    <name type="scientific">Symbiodinium pilosum</name>
    <name type="common">Dinoflagellate</name>
    <dbReference type="NCBI Taxonomy" id="2952"/>
    <lineage>
        <taxon>Eukaryota</taxon>
        <taxon>Sar</taxon>
        <taxon>Alveolata</taxon>
        <taxon>Dinophyceae</taxon>
        <taxon>Suessiales</taxon>
        <taxon>Symbiodiniaceae</taxon>
        <taxon>Symbiodinium</taxon>
    </lineage>
</organism>
<feature type="region of interest" description="Disordered" evidence="1">
    <location>
        <begin position="150"/>
        <end position="169"/>
    </location>
</feature>
<dbReference type="AlphaFoldDB" id="A0A812X6Z4"/>
<comment type="caution">
    <text evidence="3">The sequence shown here is derived from an EMBL/GenBank/DDBJ whole genome shotgun (WGS) entry which is preliminary data.</text>
</comment>
<proteinExistence type="predicted"/>
<keyword evidence="4" id="KW-1185">Reference proteome</keyword>
<feature type="transmembrane region" description="Helical" evidence="2">
    <location>
        <begin position="120"/>
        <end position="142"/>
    </location>
</feature>
<evidence type="ECO:0000313" key="3">
    <source>
        <dbReference type="EMBL" id="CAE7721411.1"/>
    </source>
</evidence>
<evidence type="ECO:0000256" key="1">
    <source>
        <dbReference type="SAM" id="MobiDB-lite"/>
    </source>
</evidence>
<dbReference type="OrthoDB" id="427516at2759"/>
<feature type="transmembrane region" description="Helical" evidence="2">
    <location>
        <begin position="72"/>
        <end position="100"/>
    </location>
</feature>
<keyword evidence="2" id="KW-1133">Transmembrane helix</keyword>
<reference evidence="3" key="1">
    <citation type="submission" date="2021-02" db="EMBL/GenBank/DDBJ databases">
        <authorList>
            <person name="Dougan E. K."/>
            <person name="Rhodes N."/>
            <person name="Thang M."/>
            <person name="Chan C."/>
        </authorList>
    </citation>
    <scope>NUCLEOTIDE SEQUENCE</scope>
</reference>
<accession>A0A812X6Z4</accession>
<gene>
    <name evidence="3" type="primary">Snapc3</name>
    <name evidence="3" type="ORF">SPIL2461_LOCUS20569</name>
</gene>
<feature type="transmembrane region" description="Helical" evidence="2">
    <location>
        <begin position="7"/>
        <end position="26"/>
    </location>
</feature>
<evidence type="ECO:0000256" key="2">
    <source>
        <dbReference type="SAM" id="Phobius"/>
    </source>
</evidence>
<dbReference type="Proteomes" id="UP000649617">
    <property type="component" value="Unassembled WGS sequence"/>
</dbReference>
<feature type="transmembrane region" description="Helical" evidence="2">
    <location>
        <begin position="38"/>
        <end position="60"/>
    </location>
</feature>
<protein>
    <submittedName>
        <fullName evidence="3">Snapc3 protein</fullName>
    </submittedName>
</protein>